<dbReference type="Gene3D" id="3.30.70.1820">
    <property type="entry name" value="L1 transposable element, RRM domain"/>
    <property type="match status" value="1"/>
</dbReference>
<dbReference type="EMBL" id="JABSTU010000007">
    <property type="protein sequence ID" value="KAH8024613.1"/>
    <property type="molecule type" value="Genomic_DNA"/>
</dbReference>
<accession>A0A9J6DQT4</accession>
<dbReference type="Proteomes" id="UP000821866">
    <property type="component" value="Unassembled WGS sequence"/>
</dbReference>
<evidence type="ECO:0000313" key="3">
    <source>
        <dbReference type="Proteomes" id="UP000821866"/>
    </source>
</evidence>
<keyword evidence="1" id="KW-0732">Signal</keyword>
<keyword evidence="3" id="KW-1185">Reference proteome</keyword>
<feature type="chain" id="PRO_5039912102" evidence="1">
    <location>
        <begin position="20"/>
        <end position="249"/>
    </location>
</feature>
<feature type="signal peptide" evidence="1">
    <location>
        <begin position="1"/>
        <end position="19"/>
    </location>
</feature>
<dbReference type="AlphaFoldDB" id="A0A9J6DQT4"/>
<sequence>MVSNVFVFACLQVPLLVTAANSSAMAAFTKTEHEPPFSSYLDRSPVPLLSTCSKYACIGSIYQSKTTTPWTAADLNSPPDAHLLSSAHGTNASMVSNVFVFACLQDRETQEDLTKVVQDKIFSVIGLSPKTVERMHRIGKRQTKARPVILRLYDFKEKQEIMRNCYKLKGLHVSISDDFSKRVLHSRKCLWESAKDEKYSGKRVRLAYNKLYVDGKVYYWDDSTDSRKECRNARHYEKDTSLDGSGNFS</sequence>
<reference evidence="2" key="1">
    <citation type="journal article" date="2020" name="Cell">
        <title>Large-Scale Comparative Analyses of Tick Genomes Elucidate Their Genetic Diversity and Vector Capacities.</title>
        <authorList>
            <consortium name="Tick Genome and Microbiome Consortium (TIGMIC)"/>
            <person name="Jia N."/>
            <person name="Wang J."/>
            <person name="Shi W."/>
            <person name="Du L."/>
            <person name="Sun Y."/>
            <person name="Zhan W."/>
            <person name="Jiang J.F."/>
            <person name="Wang Q."/>
            <person name="Zhang B."/>
            <person name="Ji P."/>
            <person name="Bell-Sakyi L."/>
            <person name="Cui X.M."/>
            <person name="Yuan T.T."/>
            <person name="Jiang B.G."/>
            <person name="Yang W.F."/>
            <person name="Lam T.T."/>
            <person name="Chang Q.C."/>
            <person name="Ding S.J."/>
            <person name="Wang X.J."/>
            <person name="Zhu J.G."/>
            <person name="Ruan X.D."/>
            <person name="Zhao L."/>
            <person name="Wei J.T."/>
            <person name="Ye R.Z."/>
            <person name="Que T.C."/>
            <person name="Du C.H."/>
            <person name="Zhou Y.H."/>
            <person name="Cheng J.X."/>
            <person name="Dai P.F."/>
            <person name="Guo W.B."/>
            <person name="Han X.H."/>
            <person name="Huang E.J."/>
            <person name="Li L.F."/>
            <person name="Wei W."/>
            <person name="Gao Y.C."/>
            <person name="Liu J.Z."/>
            <person name="Shao H.Z."/>
            <person name="Wang X."/>
            <person name="Wang C.C."/>
            <person name="Yang T.C."/>
            <person name="Huo Q.B."/>
            <person name="Li W."/>
            <person name="Chen H.Y."/>
            <person name="Chen S.E."/>
            <person name="Zhou L.G."/>
            <person name="Ni X.B."/>
            <person name="Tian J.H."/>
            <person name="Sheng Y."/>
            <person name="Liu T."/>
            <person name="Pan Y.S."/>
            <person name="Xia L.Y."/>
            <person name="Li J."/>
            <person name="Zhao F."/>
            <person name="Cao W.C."/>
        </authorList>
    </citation>
    <scope>NUCLEOTIDE SEQUENCE</scope>
    <source>
        <strain evidence="2">Rmic-2018</strain>
    </source>
</reference>
<evidence type="ECO:0000256" key="1">
    <source>
        <dbReference type="SAM" id="SignalP"/>
    </source>
</evidence>
<organism evidence="2 3">
    <name type="scientific">Rhipicephalus microplus</name>
    <name type="common">Cattle tick</name>
    <name type="synonym">Boophilus microplus</name>
    <dbReference type="NCBI Taxonomy" id="6941"/>
    <lineage>
        <taxon>Eukaryota</taxon>
        <taxon>Metazoa</taxon>
        <taxon>Ecdysozoa</taxon>
        <taxon>Arthropoda</taxon>
        <taxon>Chelicerata</taxon>
        <taxon>Arachnida</taxon>
        <taxon>Acari</taxon>
        <taxon>Parasitiformes</taxon>
        <taxon>Ixodida</taxon>
        <taxon>Ixodoidea</taxon>
        <taxon>Ixodidae</taxon>
        <taxon>Rhipicephalinae</taxon>
        <taxon>Rhipicephalus</taxon>
        <taxon>Boophilus</taxon>
    </lineage>
</organism>
<name>A0A9J6DQT4_RHIMP</name>
<gene>
    <name evidence="2" type="ORF">HPB51_000010</name>
</gene>
<dbReference type="VEuPathDB" id="VectorBase:LOC119160727"/>
<reference evidence="2" key="2">
    <citation type="submission" date="2021-09" db="EMBL/GenBank/DDBJ databases">
        <authorList>
            <person name="Jia N."/>
            <person name="Wang J."/>
            <person name="Shi W."/>
            <person name="Du L."/>
            <person name="Sun Y."/>
            <person name="Zhan W."/>
            <person name="Jiang J."/>
            <person name="Wang Q."/>
            <person name="Zhang B."/>
            <person name="Ji P."/>
            <person name="Sakyi L.B."/>
            <person name="Cui X."/>
            <person name="Yuan T."/>
            <person name="Jiang B."/>
            <person name="Yang W."/>
            <person name="Lam T.T.-Y."/>
            <person name="Chang Q."/>
            <person name="Ding S."/>
            <person name="Wang X."/>
            <person name="Zhu J."/>
            <person name="Ruan X."/>
            <person name="Zhao L."/>
            <person name="Wei J."/>
            <person name="Que T."/>
            <person name="Du C."/>
            <person name="Cheng J."/>
            <person name="Dai P."/>
            <person name="Han X."/>
            <person name="Huang E."/>
            <person name="Gao Y."/>
            <person name="Liu J."/>
            <person name="Shao H."/>
            <person name="Ye R."/>
            <person name="Li L."/>
            <person name="Wei W."/>
            <person name="Wang X."/>
            <person name="Wang C."/>
            <person name="Huo Q."/>
            <person name="Li W."/>
            <person name="Guo W."/>
            <person name="Chen H."/>
            <person name="Chen S."/>
            <person name="Zhou L."/>
            <person name="Zhou L."/>
            <person name="Ni X."/>
            <person name="Tian J."/>
            <person name="Zhou Y."/>
            <person name="Sheng Y."/>
            <person name="Liu T."/>
            <person name="Pan Y."/>
            <person name="Xia L."/>
            <person name="Li J."/>
            <person name="Zhao F."/>
            <person name="Cao W."/>
        </authorList>
    </citation>
    <scope>NUCLEOTIDE SEQUENCE</scope>
    <source>
        <strain evidence="2">Rmic-2018</strain>
        <tissue evidence="2">Larvae</tissue>
    </source>
</reference>
<evidence type="ECO:0000313" key="2">
    <source>
        <dbReference type="EMBL" id="KAH8024613.1"/>
    </source>
</evidence>
<proteinExistence type="predicted"/>
<protein>
    <submittedName>
        <fullName evidence="2">Uncharacterized protein</fullName>
    </submittedName>
</protein>
<comment type="caution">
    <text evidence="2">The sequence shown here is derived from an EMBL/GenBank/DDBJ whole genome shotgun (WGS) entry which is preliminary data.</text>
</comment>